<dbReference type="OrthoDB" id="211220at2"/>
<dbReference type="AlphaFoldDB" id="A0A4V2F5N5"/>
<organism evidence="2 3">
    <name type="scientific">Aquimarina brevivitae</name>
    <dbReference type="NCBI Taxonomy" id="323412"/>
    <lineage>
        <taxon>Bacteria</taxon>
        <taxon>Pseudomonadati</taxon>
        <taxon>Bacteroidota</taxon>
        <taxon>Flavobacteriia</taxon>
        <taxon>Flavobacteriales</taxon>
        <taxon>Flavobacteriaceae</taxon>
        <taxon>Aquimarina</taxon>
    </lineage>
</organism>
<evidence type="ECO:0000259" key="1">
    <source>
        <dbReference type="Pfam" id="PF25852"/>
    </source>
</evidence>
<feature type="domain" description="DUF6242" evidence="1">
    <location>
        <begin position="179"/>
        <end position="410"/>
    </location>
</feature>
<evidence type="ECO:0000313" key="3">
    <source>
        <dbReference type="Proteomes" id="UP000292262"/>
    </source>
</evidence>
<dbReference type="EMBL" id="SGXE01000002">
    <property type="protein sequence ID" value="RZS93439.1"/>
    <property type="molecule type" value="Genomic_DNA"/>
</dbReference>
<dbReference type="SUPFAM" id="SSF117281">
    <property type="entry name" value="Kelch motif"/>
    <property type="match status" value="1"/>
</dbReference>
<dbReference type="InterPro" id="IPR058667">
    <property type="entry name" value="DUF6242_C"/>
</dbReference>
<evidence type="ECO:0000313" key="2">
    <source>
        <dbReference type="EMBL" id="RZS93439.1"/>
    </source>
</evidence>
<dbReference type="Gene3D" id="2.120.10.80">
    <property type="entry name" value="Kelch-type beta propeller"/>
    <property type="match status" value="1"/>
</dbReference>
<comment type="caution">
    <text evidence="2">The sequence shown here is derived from an EMBL/GenBank/DDBJ whole genome shotgun (WGS) entry which is preliminary data.</text>
</comment>
<dbReference type="InterPro" id="IPR006652">
    <property type="entry name" value="Kelch_1"/>
</dbReference>
<dbReference type="PROSITE" id="PS51257">
    <property type="entry name" value="PROKAR_LIPOPROTEIN"/>
    <property type="match status" value="1"/>
</dbReference>
<dbReference type="Pfam" id="PF01344">
    <property type="entry name" value="Kelch_1"/>
    <property type="match status" value="1"/>
</dbReference>
<dbReference type="Pfam" id="PF25852">
    <property type="entry name" value="DUF6242_C"/>
    <property type="match status" value="1"/>
</dbReference>
<dbReference type="RefSeq" id="WP_130286570.1">
    <property type="nucleotide sequence ID" value="NZ_SGXE01000002.1"/>
</dbReference>
<reference evidence="2 3" key="1">
    <citation type="submission" date="2019-02" db="EMBL/GenBank/DDBJ databases">
        <title>Genomic Encyclopedia of Type Strains, Phase IV (KMG-IV): sequencing the most valuable type-strain genomes for metagenomic binning, comparative biology and taxonomic classification.</title>
        <authorList>
            <person name="Goeker M."/>
        </authorList>
    </citation>
    <scope>NUCLEOTIDE SEQUENCE [LARGE SCALE GENOMIC DNA]</scope>
    <source>
        <strain evidence="2 3">DSM 17196</strain>
    </source>
</reference>
<name>A0A4V2F5N5_9FLAO</name>
<accession>A0A4V2F5N5</accession>
<proteinExistence type="predicted"/>
<dbReference type="InterPro" id="IPR015915">
    <property type="entry name" value="Kelch-typ_b-propeller"/>
</dbReference>
<sequence>MNLHKFIILSLIVLLGYSCSSDDDGGGDPVINSVVLTSPGDGLRPVSTLPELTWETYEAEGSVTYTVFLGTSATMLNEFSTDITATSLTITATEALDLETVYFWKVNAYVDGELIAESEVRNFTTETVAPVLLTETAAYSARKGAGMAVFNDKMWVIGGRNEADTPLDDIWSSTNGTNWTNEGSLSFGAIYGHKLIAFNGKLWIYGGIVAGVLSNAIYSSSDGVIWDIETGTTPFTQYQSSRFTVFEDRIYRIAGYDASVEDLSEERNVYSSADGLNWTLETENHRFETKFGFLVETFNNSIYGIEPNPSTDIAEINIRSSNDGVNWSATTTFATNERGITSIGSVVYNNKLILMTTPEGGGITSATFFESINGEDWIPATSIASVPLQAIYFELLNLNGQLFAVGGAQRSNFSVANNTVWSLN</sequence>
<gene>
    <name evidence="2" type="ORF">EV197_2017</name>
</gene>
<dbReference type="Proteomes" id="UP000292262">
    <property type="component" value="Unassembled WGS sequence"/>
</dbReference>
<protein>
    <submittedName>
        <fullName evidence="2">Kelch motif protein</fullName>
    </submittedName>
</protein>
<keyword evidence="3" id="KW-1185">Reference proteome</keyword>